<reference evidence="10" key="1">
    <citation type="journal article" date="2015" name="Nature">
        <title>Complex archaea that bridge the gap between prokaryotes and eukaryotes.</title>
        <authorList>
            <person name="Spang A."/>
            <person name="Saw J.H."/>
            <person name="Jorgensen S.L."/>
            <person name="Zaremba-Niedzwiedzka K."/>
            <person name="Martijn J."/>
            <person name="Lind A.E."/>
            <person name="van Eijk R."/>
            <person name="Schleper C."/>
            <person name="Guy L."/>
            <person name="Ettema T.J."/>
        </authorList>
    </citation>
    <scope>NUCLEOTIDE SEQUENCE</scope>
</reference>
<comment type="similarity">
    <text evidence="2">Belongs to the MotB family.</text>
</comment>
<comment type="subcellular location">
    <subcellularLocation>
        <location evidence="1">Cell membrane</location>
        <topology evidence="1">Single-pass membrane protein</topology>
    </subcellularLocation>
</comment>
<evidence type="ECO:0000256" key="1">
    <source>
        <dbReference type="ARBA" id="ARBA00004162"/>
    </source>
</evidence>
<keyword evidence="5 8" id="KW-1133">Transmembrane helix</keyword>
<dbReference type="SUPFAM" id="SSF103088">
    <property type="entry name" value="OmpA-like"/>
    <property type="match status" value="1"/>
</dbReference>
<dbReference type="InterPro" id="IPR050330">
    <property type="entry name" value="Bact_OuterMem_StrucFunc"/>
</dbReference>
<protein>
    <recommendedName>
        <fullName evidence="9">OmpA-like domain-containing protein</fullName>
    </recommendedName>
</protein>
<organism evidence="10">
    <name type="scientific">marine sediment metagenome</name>
    <dbReference type="NCBI Taxonomy" id="412755"/>
    <lineage>
        <taxon>unclassified sequences</taxon>
        <taxon>metagenomes</taxon>
        <taxon>ecological metagenomes</taxon>
    </lineage>
</organism>
<dbReference type="Pfam" id="PF13677">
    <property type="entry name" value="MotB_plug"/>
    <property type="match status" value="1"/>
</dbReference>
<dbReference type="InterPro" id="IPR006665">
    <property type="entry name" value="OmpA-like"/>
</dbReference>
<dbReference type="AlphaFoldDB" id="A0A0F9JMT3"/>
<keyword evidence="6 8" id="KW-0472">Membrane</keyword>
<evidence type="ECO:0000256" key="5">
    <source>
        <dbReference type="ARBA" id="ARBA00022989"/>
    </source>
</evidence>
<evidence type="ECO:0000256" key="3">
    <source>
        <dbReference type="ARBA" id="ARBA00022475"/>
    </source>
</evidence>
<gene>
    <name evidence="10" type="ORF">LCGC14_1738230</name>
</gene>
<dbReference type="PANTHER" id="PTHR30329:SF21">
    <property type="entry name" value="LIPOPROTEIN YIAD-RELATED"/>
    <property type="match status" value="1"/>
</dbReference>
<dbReference type="InterPro" id="IPR025713">
    <property type="entry name" value="MotB-like_N_dom"/>
</dbReference>
<evidence type="ECO:0000256" key="2">
    <source>
        <dbReference type="ARBA" id="ARBA00008914"/>
    </source>
</evidence>
<evidence type="ECO:0000256" key="6">
    <source>
        <dbReference type="ARBA" id="ARBA00023136"/>
    </source>
</evidence>
<evidence type="ECO:0000256" key="8">
    <source>
        <dbReference type="SAM" id="Phobius"/>
    </source>
</evidence>
<evidence type="ECO:0000313" key="10">
    <source>
        <dbReference type="EMBL" id="KKM07011.1"/>
    </source>
</evidence>
<sequence>MKKYRGMNDAKEEVGTGERPSVKNVTRVAGRLLKKRKKSEGKPPTIDMLSFASTMTIILAFFIMLTSFAGSPENNAAEAAVQSFKEALENYGLSKIVYGRTNSVANLNYVSKIKGVKSDSEKVIGRNFSNLIDREIEIEYIRKGRQLYFPTNIGFIDGGIELTPSSKAYLNNLIKLIKERDTQVTVSSYTDENFVPSDEYTTSWQFTAERSAAVTNYLHKMGNIGYKNMTAIGYGEYQPLLGEEAFFDDDANNRTNIIISSDER</sequence>
<keyword evidence="3" id="KW-1003">Cell membrane</keyword>
<evidence type="ECO:0000256" key="7">
    <source>
        <dbReference type="SAM" id="MobiDB-lite"/>
    </source>
</evidence>
<feature type="region of interest" description="Disordered" evidence="7">
    <location>
        <begin position="1"/>
        <end position="21"/>
    </location>
</feature>
<accession>A0A0F9JMT3</accession>
<name>A0A0F9JMT3_9ZZZZ</name>
<feature type="compositionally biased region" description="Basic and acidic residues" evidence="7">
    <location>
        <begin position="1"/>
        <end position="16"/>
    </location>
</feature>
<dbReference type="Gene3D" id="3.30.1330.60">
    <property type="entry name" value="OmpA-like domain"/>
    <property type="match status" value="1"/>
</dbReference>
<dbReference type="GO" id="GO:0005886">
    <property type="term" value="C:plasma membrane"/>
    <property type="evidence" value="ECO:0007669"/>
    <property type="project" value="UniProtKB-SubCell"/>
</dbReference>
<dbReference type="PANTHER" id="PTHR30329">
    <property type="entry name" value="STATOR ELEMENT OF FLAGELLAR MOTOR COMPLEX"/>
    <property type="match status" value="1"/>
</dbReference>
<feature type="transmembrane region" description="Helical" evidence="8">
    <location>
        <begin position="45"/>
        <end position="65"/>
    </location>
</feature>
<comment type="caution">
    <text evidence="10">The sequence shown here is derived from an EMBL/GenBank/DDBJ whole genome shotgun (WGS) entry which is preliminary data.</text>
</comment>
<keyword evidence="4 8" id="KW-0812">Transmembrane</keyword>
<evidence type="ECO:0000259" key="9">
    <source>
        <dbReference type="PROSITE" id="PS51123"/>
    </source>
</evidence>
<dbReference type="InterPro" id="IPR036737">
    <property type="entry name" value="OmpA-like_sf"/>
</dbReference>
<proteinExistence type="inferred from homology"/>
<evidence type="ECO:0000256" key="4">
    <source>
        <dbReference type="ARBA" id="ARBA00022692"/>
    </source>
</evidence>
<feature type="domain" description="OmpA-like" evidence="9">
    <location>
        <begin position="142"/>
        <end position="263"/>
    </location>
</feature>
<dbReference type="PROSITE" id="PS51123">
    <property type="entry name" value="OMPA_2"/>
    <property type="match status" value="1"/>
</dbReference>
<dbReference type="Pfam" id="PF00691">
    <property type="entry name" value="OmpA"/>
    <property type="match status" value="1"/>
</dbReference>
<dbReference type="EMBL" id="LAZR01015865">
    <property type="protein sequence ID" value="KKM07011.1"/>
    <property type="molecule type" value="Genomic_DNA"/>
</dbReference>